<protein>
    <recommendedName>
        <fullName evidence="2">TamA POTRA domain-containing protein</fullName>
    </recommendedName>
</protein>
<dbReference type="Gene3D" id="2.40.160.50">
    <property type="entry name" value="membrane protein fhac: a member of the omp85/tpsb transporter family"/>
    <property type="match status" value="1"/>
</dbReference>
<reference evidence="3" key="1">
    <citation type="journal article" date="2020" name="mSystems">
        <title>Genome- and Community-Level Interaction Insights into Carbon Utilization and Element Cycling Functions of Hydrothermarchaeota in Hydrothermal Sediment.</title>
        <authorList>
            <person name="Zhou Z."/>
            <person name="Liu Y."/>
            <person name="Xu W."/>
            <person name="Pan J."/>
            <person name="Luo Z.H."/>
            <person name="Li M."/>
        </authorList>
    </citation>
    <scope>NUCLEOTIDE SEQUENCE [LARGE SCALE GENOMIC DNA]</scope>
    <source>
        <strain evidence="3">HyVt-458</strain>
    </source>
</reference>
<dbReference type="Gene3D" id="3.10.20.310">
    <property type="entry name" value="membrane protein fhac"/>
    <property type="match status" value="3"/>
</dbReference>
<sequence length="404" mass="45172">MGNSLHFDRFGRSFGLGLLLLCQPFFVEQALADEQMPAAAAEAPADNKAAPAKATDKEEADKTDVEAVPGKVQLEVDIQGLEGDMLKNAQAYLGLLQKKDDPHLTELWVKHLHHKAVEEIRKSLQPFGYYNVQVEASLEKQADGKWVARYMVDPGPRVKISKVDLQWSGEGAEEPALQAAAKAFPVKAGDFLDDEVYDKAKGSLLELANSLGYPDAEAKVARVLVDPVKNSAAITLHLDTGHKYYISDIRLHQDFLDPGFVQRYLVDVKPGDTYSQANLQEIQKDLVKAGYFSLVDIHPRFNQASEYRVPVDVNLEPAKRQMYSFGVGYDTDIGLNLSANWAHRRINKYGHKADARLKLSIVQLLLQGNYWIPIRDPRTTKLGFSVRLESEILDDSERDTLDLE</sequence>
<feature type="compositionally biased region" description="Basic and acidic residues" evidence="1">
    <location>
        <begin position="54"/>
        <end position="65"/>
    </location>
</feature>
<gene>
    <name evidence="3" type="ORF">ENJ12_06060</name>
</gene>
<dbReference type="Pfam" id="PF17243">
    <property type="entry name" value="POTRA_TamA_1"/>
    <property type="match status" value="1"/>
</dbReference>
<feature type="region of interest" description="Disordered" evidence="1">
    <location>
        <begin position="38"/>
        <end position="65"/>
    </location>
</feature>
<dbReference type="InterPro" id="IPR035243">
    <property type="entry name" value="TamA_POTRA_Dom_1"/>
</dbReference>
<dbReference type="AlphaFoldDB" id="A0A831W828"/>
<evidence type="ECO:0000313" key="3">
    <source>
        <dbReference type="EMBL" id="HEC06393.1"/>
    </source>
</evidence>
<dbReference type="Proteomes" id="UP000886339">
    <property type="component" value="Unassembled WGS sequence"/>
</dbReference>
<feature type="non-terminal residue" evidence="3">
    <location>
        <position position="404"/>
    </location>
</feature>
<feature type="compositionally biased region" description="Low complexity" evidence="1">
    <location>
        <begin position="38"/>
        <end position="53"/>
    </location>
</feature>
<name>A0A831W828_9GAMM</name>
<evidence type="ECO:0000256" key="1">
    <source>
        <dbReference type="SAM" id="MobiDB-lite"/>
    </source>
</evidence>
<organism evidence="3">
    <name type="scientific">Thiolapillus brandeum</name>
    <dbReference type="NCBI Taxonomy" id="1076588"/>
    <lineage>
        <taxon>Bacteria</taxon>
        <taxon>Pseudomonadati</taxon>
        <taxon>Pseudomonadota</taxon>
        <taxon>Gammaproteobacteria</taxon>
        <taxon>Chromatiales</taxon>
        <taxon>Sedimenticolaceae</taxon>
        <taxon>Thiolapillus</taxon>
    </lineage>
</organism>
<feature type="domain" description="TamA POTRA" evidence="2">
    <location>
        <begin position="75"/>
        <end position="154"/>
    </location>
</feature>
<comment type="caution">
    <text evidence="3">The sequence shown here is derived from an EMBL/GenBank/DDBJ whole genome shotgun (WGS) entry which is preliminary data.</text>
</comment>
<proteinExistence type="predicted"/>
<accession>A0A831W828</accession>
<dbReference type="EMBL" id="DRLF01000216">
    <property type="protein sequence ID" value="HEC06393.1"/>
    <property type="molecule type" value="Genomic_DNA"/>
</dbReference>
<evidence type="ECO:0000259" key="2">
    <source>
        <dbReference type="Pfam" id="PF17243"/>
    </source>
</evidence>